<protein>
    <recommendedName>
        <fullName evidence="1">Arsenosugar biosynthesis radical SAM protein ArsS-like C-terminal domain-containing protein</fullName>
    </recommendedName>
</protein>
<organism evidence="2 3">
    <name type="scientific">Monosporascus ibericus</name>
    <dbReference type="NCBI Taxonomy" id="155417"/>
    <lineage>
        <taxon>Eukaryota</taxon>
        <taxon>Fungi</taxon>
        <taxon>Dikarya</taxon>
        <taxon>Ascomycota</taxon>
        <taxon>Pezizomycotina</taxon>
        <taxon>Sordariomycetes</taxon>
        <taxon>Xylariomycetidae</taxon>
        <taxon>Xylariales</taxon>
        <taxon>Xylariales incertae sedis</taxon>
        <taxon>Monosporascus</taxon>
    </lineage>
</organism>
<name>A0A4Q4SV70_9PEZI</name>
<dbReference type="InterPro" id="IPR026351">
    <property type="entry name" value="rSAM_ArsS-like"/>
</dbReference>
<sequence length="229" mass="25397">MQARTMGKTIIDRCNLVVLFEEGQNDLAAFLSENKVAIVASLPCYTDENTTRQRGKRVFEDSILALRMLNSHGYGKPGSGLRLDLVYNPNGPTLPARQSELEAAYRKRLLDDHGVQFSSLLTLANMPIKRFADDLLMTGQYTQYMQLLANSFNAGTVDGLMCRDTVNVAWDGKLYDCDFNAALEIGSRSPPHEEMDIWSIAHTPAGRSRRDGFQAAMGFRGILTVASLV</sequence>
<dbReference type="PANTHER" id="PTHR43728">
    <property type="entry name" value="SLR0304 PROTEIN"/>
    <property type="match status" value="1"/>
</dbReference>
<evidence type="ECO:0000259" key="1">
    <source>
        <dbReference type="Pfam" id="PF12345"/>
    </source>
</evidence>
<dbReference type="OrthoDB" id="418407at2759"/>
<dbReference type="Pfam" id="PF12345">
    <property type="entry name" value="DUF3641"/>
    <property type="match status" value="1"/>
</dbReference>
<keyword evidence="3" id="KW-1185">Reference proteome</keyword>
<feature type="domain" description="Arsenosugar biosynthesis radical SAM protein ArsS-like C-terminal" evidence="1">
    <location>
        <begin position="94"/>
        <end position="200"/>
    </location>
</feature>
<reference evidence="2 3" key="1">
    <citation type="submission" date="2018-06" db="EMBL/GenBank/DDBJ databases">
        <title>Complete Genomes of Monosporascus.</title>
        <authorList>
            <person name="Robinson A.J."/>
            <person name="Natvig D.O."/>
        </authorList>
    </citation>
    <scope>NUCLEOTIDE SEQUENCE [LARGE SCALE GENOMIC DNA]</scope>
    <source>
        <strain evidence="2 3">CBS 110550</strain>
    </source>
</reference>
<gene>
    <name evidence="2" type="ORF">DL764_010572</name>
</gene>
<dbReference type="STRING" id="155417.A0A4Q4SV70"/>
<dbReference type="AlphaFoldDB" id="A0A4Q4SV70"/>
<dbReference type="EMBL" id="QJNU01001569">
    <property type="protein sequence ID" value="RYO75178.1"/>
    <property type="molecule type" value="Genomic_DNA"/>
</dbReference>
<dbReference type="InterPro" id="IPR024521">
    <property type="entry name" value="ArsS-like_C"/>
</dbReference>
<evidence type="ECO:0000313" key="2">
    <source>
        <dbReference type="EMBL" id="RYO75178.1"/>
    </source>
</evidence>
<comment type="caution">
    <text evidence="2">The sequence shown here is derived from an EMBL/GenBank/DDBJ whole genome shotgun (WGS) entry which is preliminary data.</text>
</comment>
<dbReference type="Proteomes" id="UP000293360">
    <property type="component" value="Unassembled WGS sequence"/>
</dbReference>
<accession>A0A4Q4SV70</accession>
<dbReference type="SUPFAM" id="SSF102114">
    <property type="entry name" value="Radical SAM enzymes"/>
    <property type="match status" value="1"/>
</dbReference>
<evidence type="ECO:0000313" key="3">
    <source>
        <dbReference type="Proteomes" id="UP000293360"/>
    </source>
</evidence>
<dbReference type="PANTHER" id="PTHR43728:SF1">
    <property type="entry name" value="FE-S OXIDOREDUCTASE"/>
    <property type="match status" value="1"/>
</dbReference>
<proteinExistence type="predicted"/>
<dbReference type="InterPro" id="IPR058240">
    <property type="entry name" value="rSAM_sf"/>
</dbReference>